<reference evidence="2" key="3">
    <citation type="submission" date="2011-03" db="EMBL/GenBank/DDBJ databases">
        <title>Annotation of Magnaporthe poae ATCC 64411.</title>
        <authorList>
            <person name="Ma L.-J."/>
            <person name="Dead R."/>
            <person name="Young S.K."/>
            <person name="Zeng Q."/>
            <person name="Gargeya S."/>
            <person name="Fitzgerald M."/>
            <person name="Haas B."/>
            <person name="Abouelleil A."/>
            <person name="Alvarado L."/>
            <person name="Arachchi H.M."/>
            <person name="Berlin A."/>
            <person name="Brown A."/>
            <person name="Chapman S.B."/>
            <person name="Chen Z."/>
            <person name="Dunbar C."/>
            <person name="Freedman E."/>
            <person name="Gearin G."/>
            <person name="Gellesch M."/>
            <person name="Goldberg J."/>
            <person name="Griggs A."/>
            <person name="Gujja S."/>
            <person name="Heiman D."/>
            <person name="Howarth C."/>
            <person name="Larson L."/>
            <person name="Lui A."/>
            <person name="MacDonald P.J.P."/>
            <person name="Mehta T."/>
            <person name="Montmayeur A."/>
            <person name="Murphy C."/>
            <person name="Neiman D."/>
            <person name="Pearson M."/>
            <person name="Priest M."/>
            <person name="Roberts A."/>
            <person name="Saif S."/>
            <person name="Shea T."/>
            <person name="Shenoy N."/>
            <person name="Sisk P."/>
            <person name="Stolte C."/>
            <person name="Sykes S."/>
            <person name="Yandava C."/>
            <person name="Wortman J."/>
            <person name="Nusbaum C."/>
            <person name="Birren B."/>
        </authorList>
    </citation>
    <scope>NUCLEOTIDE SEQUENCE</scope>
    <source>
        <strain evidence="2">ATCC 64411</strain>
    </source>
</reference>
<evidence type="ECO:0000313" key="2">
    <source>
        <dbReference type="EMBL" id="KLU82749.1"/>
    </source>
</evidence>
<dbReference type="AlphaFoldDB" id="A0A0C4DPP7"/>
<keyword evidence="1" id="KW-0472">Membrane</keyword>
<dbReference type="Proteomes" id="UP000011715">
    <property type="component" value="Unassembled WGS sequence"/>
</dbReference>
<keyword evidence="1" id="KW-0812">Transmembrane</keyword>
<dbReference type="OrthoDB" id="10562255at2759"/>
<keyword evidence="4" id="KW-1185">Reference proteome</keyword>
<dbReference type="eggNOG" id="ENOG502RN5Z">
    <property type="taxonomic scope" value="Eukaryota"/>
</dbReference>
<keyword evidence="1" id="KW-1133">Transmembrane helix</keyword>
<dbReference type="EnsemblFungi" id="MAPG_01818T0">
    <property type="protein sequence ID" value="MAPG_01818T0"/>
    <property type="gene ID" value="MAPG_01818"/>
</dbReference>
<dbReference type="EMBL" id="GL876966">
    <property type="protein sequence ID" value="KLU82749.1"/>
    <property type="molecule type" value="Genomic_DNA"/>
</dbReference>
<name>A0A0C4DPP7_MAGP6</name>
<feature type="transmembrane region" description="Helical" evidence="1">
    <location>
        <begin position="6"/>
        <end position="31"/>
    </location>
</feature>
<dbReference type="VEuPathDB" id="FungiDB:MAPG_01818"/>
<evidence type="ECO:0000313" key="3">
    <source>
        <dbReference type="EnsemblFungi" id="MAPG_01818T0"/>
    </source>
</evidence>
<evidence type="ECO:0000313" key="4">
    <source>
        <dbReference type="Proteomes" id="UP000011715"/>
    </source>
</evidence>
<accession>A0A0C4DPP7</accession>
<gene>
    <name evidence="2" type="ORF">MAPG_01818</name>
</gene>
<organism evidence="3 4">
    <name type="scientific">Magnaporthiopsis poae (strain ATCC 64411 / 73-15)</name>
    <name type="common">Kentucky bluegrass fungus</name>
    <name type="synonym">Magnaporthe poae</name>
    <dbReference type="NCBI Taxonomy" id="644358"/>
    <lineage>
        <taxon>Eukaryota</taxon>
        <taxon>Fungi</taxon>
        <taxon>Dikarya</taxon>
        <taxon>Ascomycota</taxon>
        <taxon>Pezizomycotina</taxon>
        <taxon>Sordariomycetes</taxon>
        <taxon>Sordariomycetidae</taxon>
        <taxon>Magnaporthales</taxon>
        <taxon>Magnaporthaceae</taxon>
        <taxon>Magnaporthiopsis</taxon>
    </lineage>
</organism>
<reference evidence="3" key="4">
    <citation type="journal article" date="2015" name="G3 (Bethesda)">
        <title>Genome sequences of three phytopathogenic species of the Magnaporthaceae family of fungi.</title>
        <authorList>
            <person name="Okagaki L.H."/>
            <person name="Nunes C.C."/>
            <person name="Sailsbery J."/>
            <person name="Clay B."/>
            <person name="Brown D."/>
            <person name="John T."/>
            <person name="Oh Y."/>
            <person name="Young N."/>
            <person name="Fitzgerald M."/>
            <person name="Haas B.J."/>
            <person name="Zeng Q."/>
            <person name="Young S."/>
            <person name="Adiconis X."/>
            <person name="Fan L."/>
            <person name="Levin J.Z."/>
            <person name="Mitchell T.K."/>
            <person name="Okubara P.A."/>
            <person name="Farman M.L."/>
            <person name="Kohn L.M."/>
            <person name="Birren B."/>
            <person name="Ma L.-J."/>
            <person name="Dean R.A."/>
        </authorList>
    </citation>
    <scope>NUCLEOTIDE SEQUENCE</scope>
    <source>
        <strain evidence="3">ATCC 64411 / 73-15</strain>
    </source>
</reference>
<evidence type="ECO:0000256" key="1">
    <source>
        <dbReference type="SAM" id="Phobius"/>
    </source>
</evidence>
<reference evidence="3" key="5">
    <citation type="submission" date="2015-06" db="UniProtKB">
        <authorList>
            <consortium name="EnsemblFungi"/>
        </authorList>
    </citation>
    <scope>IDENTIFICATION</scope>
    <source>
        <strain evidence="3">ATCC 64411</strain>
    </source>
</reference>
<sequence>MSLTPGAMAGAAVGFAACGALVATIVTLVICRLRPTKRERIDDDPDAHLPHRLKHPAVMYMADAIKELDPGLGDLAKSLMCHVDQMVVACCARPLEDRIDTSDLVAIVGDGEDWDALLRHPLGSTMGLQALAMRVIAPWLDPYGDPDNTLFPPDLLRLYQASISKFGKKPGLRAAQKAWLKITVHIMSEATPQYALVRKQKFADDDPRLPNVIKLEEQLARVLERFGITDQQLADMNLPEDEMGWHGNIRTKGPPYLRTVTAAAANLAIAMLVTARDRIAELHYPPGRYSSAPDRRIMLFPAVGYRIDTAPEDADGTTAGAPRPDAPVNWLDAVHAKYSLRSLNGLLYACQDIEAEQVDDPFESIYREYREVPTDQGLAAEGA</sequence>
<reference evidence="4" key="2">
    <citation type="submission" date="2010-05" db="EMBL/GenBank/DDBJ databases">
        <title>The genome sequence of Magnaporthe poae strain ATCC 64411.</title>
        <authorList>
            <person name="Ma L.-J."/>
            <person name="Dead R."/>
            <person name="Young S."/>
            <person name="Zeng Q."/>
            <person name="Koehrsen M."/>
            <person name="Alvarado L."/>
            <person name="Berlin A."/>
            <person name="Chapman S.B."/>
            <person name="Chen Z."/>
            <person name="Freedman E."/>
            <person name="Gellesch M."/>
            <person name="Goldberg J."/>
            <person name="Griggs A."/>
            <person name="Gujja S."/>
            <person name="Heilman E.R."/>
            <person name="Heiman D."/>
            <person name="Hepburn T."/>
            <person name="Howarth C."/>
            <person name="Jen D."/>
            <person name="Larson L."/>
            <person name="Mehta T."/>
            <person name="Neiman D."/>
            <person name="Pearson M."/>
            <person name="Roberts A."/>
            <person name="Saif S."/>
            <person name="Shea T."/>
            <person name="Shenoy N."/>
            <person name="Sisk P."/>
            <person name="Stolte C."/>
            <person name="Sykes S."/>
            <person name="Walk T."/>
            <person name="White J."/>
            <person name="Yandava C."/>
            <person name="Haas B."/>
            <person name="Nusbaum C."/>
            <person name="Birren B."/>
        </authorList>
    </citation>
    <scope>NUCLEOTIDE SEQUENCE [LARGE SCALE GENOMIC DNA]</scope>
    <source>
        <strain evidence="4">ATCC 64411 / 73-15</strain>
    </source>
</reference>
<dbReference type="EMBL" id="ADBL01000446">
    <property type="status" value="NOT_ANNOTATED_CDS"/>
    <property type="molecule type" value="Genomic_DNA"/>
</dbReference>
<proteinExistence type="predicted"/>
<protein>
    <submittedName>
        <fullName evidence="2 3">Uncharacterized protein</fullName>
    </submittedName>
</protein>
<reference evidence="2" key="1">
    <citation type="submission" date="2010-05" db="EMBL/GenBank/DDBJ databases">
        <title>The Genome Sequence of Magnaporthe poae strain ATCC 64411.</title>
        <authorList>
            <consortium name="The Broad Institute Genome Sequencing Platform"/>
            <consortium name="Broad Institute Genome Sequencing Center for Infectious Disease"/>
            <person name="Ma L.-J."/>
            <person name="Dead R."/>
            <person name="Young S."/>
            <person name="Zeng Q."/>
            <person name="Koehrsen M."/>
            <person name="Alvarado L."/>
            <person name="Berlin A."/>
            <person name="Chapman S.B."/>
            <person name="Chen Z."/>
            <person name="Freedman E."/>
            <person name="Gellesch M."/>
            <person name="Goldberg J."/>
            <person name="Griggs A."/>
            <person name="Gujja S."/>
            <person name="Heilman E.R."/>
            <person name="Heiman D."/>
            <person name="Hepburn T."/>
            <person name="Howarth C."/>
            <person name="Jen D."/>
            <person name="Larson L."/>
            <person name="Mehta T."/>
            <person name="Neiman D."/>
            <person name="Pearson M."/>
            <person name="Roberts A."/>
            <person name="Saif S."/>
            <person name="Shea T."/>
            <person name="Shenoy N."/>
            <person name="Sisk P."/>
            <person name="Stolte C."/>
            <person name="Sykes S."/>
            <person name="Walk T."/>
            <person name="White J."/>
            <person name="Yandava C."/>
            <person name="Haas B."/>
            <person name="Nusbaum C."/>
            <person name="Birren B."/>
        </authorList>
    </citation>
    <scope>NUCLEOTIDE SEQUENCE</scope>
    <source>
        <strain evidence="2">ATCC 64411</strain>
    </source>
</reference>